<evidence type="ECO:0000313" key="5">
    <source>
        <dbReference type="Proteomes" id="UP000261166"/>
    </source>
</evidence>
<organism evidence="2 4">
    <name type="scientific">Eisenbergiella massiliensis</name>
    <dbReference type="NCBI Taxonomy" id="1720294"/>
    <lineage>
        <taxon>Bacteria</taxon>
        <taxon>Bacillati</taxon>
        <taxon>Bacillota</taxon>
        <taxon>Clostridia</taxon>
        <taxon>Lachnospirales</taxon>
        <taxon>Lachnospiraceae</taxon>
        <taxon>Eisenbergiella</taxon>
    </lineage>
</organism>
<keyword evidence="4" id="KW-1185">Reference proteome</keyword>
<dbReference type="AlphaFoldDB" id="A0A3E3HY12"/>
<sequence>MKKRLRVFISLVLVGVVLAKPTNLEASDSSTDFIDIPVEQIDIKASSENETTVFAEESLASCDLGIGINKNGVGVTFTTRATTEATEIGCKDIVLQEKTTLGWKDITIRDHYTYDSDYYMGSVVYLKAEVGKTYRVYCTHYAIINDEEYTLYNITDSIVYN</sequence>
<dbReference type="Proteomes" id="UP000261166">
    <property type="component" value="Unassembled WGS sequence"/>
</dbReference>
<reference evidence="2 5" key="1">
    <citation type="submission" date="2018-08" db="EMBL/GenBank/DDBJ databases">
        <title>A genome reference for cultivated species of the human gut microbiota.</title>
        <authorList>
            <person name="Zou Y."/>
            <person name="Xue W."/>
            <person name="Luo G."/>
        </authorList>
    </citation>
    <scope>NUCLEOTIDE SEQUENCE [LARGE SCALE GENOMIC DNA]</scope>
    <source>
        <strain evidence="3 5">AF26-4BH</strain>
        <strain evidence="2">TF05-5AC</strain>
    </source>
</reference>
<evidence type="ECO:0000256" key="1">
    <source>
        <dbReference type="SAM" id="SignalP"/>
    </source>
</evidence>
<protein>
    <submittedName>
        <fullName evidence="2">Uncharacterized protein</fullName>
    </submittedName>
</protein>
<dbReference type="RefSeq" id="WP_021640057.1">
    <property type="nucleotide sequence ID" value="NZ_JBKVAZ010000032.1"/>
</dbReference>
<keyword evidence="1" id="KW-0732">Signal</keyword>
<dbReference type="EMBL" id="QVLV01000021">
    <property type="protein sequence ID" value="RGE56726.1"/>
    <property type="molecule type" value="Genomic_DNA"/>
</dbReference>
<dbReference type="EMBL" id="QVLU01000003">
    <property type="protein sequence ID" value="RGE73608.1"/>
    <property type="molecule type" value="Genomic_DNA"/>
</dbReference>
<feature type="signal peptide" evidence="1">
    <location>
        <begin position="1"/>
        <end position="19"/>
    </location>
</feature>
<evidence type="ECO:0000313" key="3">
    <source>
        <dbReference type="EMBL" id="RGE73608.1"/>
    </source>
</evidence>
<name>A0A3E3HY12_9FIRM</name>
<evidence type="ECO:0000313" key="4">
    <source>
        <dbReference type="Proteomes" id="UP000260812"/>
    </source>
</evidence>
<gene>
    <name evidence="3" type="ORF">DWY69_05400</name>
    <name evidence="2" type="ORF">DXC51_22445</name>
</gene>
<dbReference type="GeneID" id="97989538"/>
<dbReference type="OrthoDB" id="9946001at2"/>
<accession>A0A3E3HY12</accession>
<feature type="chain" id="PRO_5038303277" evidence="1">
    <location>
        <begin position="20"/>
        <end position="161"/>
    </location>
</feature>
<proteinExistence type="predicted"/>
<comment type="caution">
    <text evidence="2">The sequence shown here is derived from an EMBL/GenBank/DDBJ whole genome shotgun (WGS) entry which is preliminary data.</text>
</comment>
<dbReference type="Proteomes" id="UP000260812">
    <property type="component" value="Unassembled WGS sequence"/>
</dbReference>
<evidence type="ECO:0000313" key="2">
    <source>
        <dbReference type="EMBL" id="RGE56726.1"/>
    </source>
</evidence>